<sequence>MMHVSQRFYECEANYYCRIHKFVSRVKWFCYALAFNVGNACLDGQKIKYYLLVNIRSSHLAGEFDLILLCDLLAWSSK</sequence>
<proteinExistence type="predicted"/>
<reference evidence="1" key="1">
    <citation type="submission" date="2018-02" db="EMBL/GenBank/DDBJ databases">
        <title>Rhizophora mucronata_Transcriptome.</title>
        <authorList>
            <person name="Meera S.P."/>
            <person name="Sreeshan A."/>
            <person name="Augustine A."/>
        </authorList>
    </citation>
    <scope>NUCLEOTIDE SEQUENCE</scope>
    <source>
        <tissue evidence="1">Leaf</tissue>
    </source>
</reference>
<name>A0A2P2QUF9_RHIMU</name>
<evidence type="ECO:0000313" key="1">
    <source>
        <dbReference type="EMBL" id="MBX70652.1"/>
    </source>
</evidence>
<organism evidence="1">
    <name type="scientific">Rhizophora mucronata</name>
    <name type="common">Asiatic mangrove</name>
    <dbReference type="NCBI Taxonomy" id="61149"/>
    <lineage>
        <taxon>Eukaryota</taxon>
        <taxon>Viridiplantae</taxon>
        <taxon>Streptophyta</taxon>
        <taxon>Embryophyta</taxon>
        <taxon>Tracheophyta</taxon>
        <taxon>Spermatophyta</taxon>
        <taxon>Magnoliopsida</taxon>
        <taxon>eudicotyledons</taxon>
        <taxon>Gunneridae</taxon>
        <taxon>Pentapetalae</taxon>
        <taxon>rosids</taxon>
        <taxon>fabids</taxon>
        <taxon>Malpighiales</taxon>
        <taxon>Rhizophoraceae</taxon>
        <taxon>Rhizophora</taxon>
    </lineage>
</organism>
<protein>
    <submittedName>
        <fullName evidence="1">Uncharacterized protein</fullName>
    </submittedName>
</protein>
<dbReference type="EMBL" id="GGEC01090168">
    <property type="protein sequence ID" value="MBX70652.1"/>
    <property type="molecule type" value="Transcribed_RNA"/>
</dbReference>
<accession>A0A2P2QUF9</accession>
<dbReference type="AlphaFoldDB" id="A0A2P2QUF9"/>